<keyword evidence="1" id="KW-0732">Signal</keyword>
<sequence length="93" mass="9809">MKHESVSTTCGRVAKQLIPALALFALGGCGGASHAAKKPDMTNPASSYCVKQGGKLEIRRGPGGETGYCHLAYGRVVEEWVLYRAAHPATDAH</sequence>
<feature type="signal peptide" evidence="1">
    <location>
        <begin position="1"/>
        <end position="35"/>
    </location>
</feature>
<dbReference type="EMBL" id="BJVC01000001">
    <property type="protein sequence ID" value="GEL01273.1"/>
    <property type="molecule type" value="Genomic_DNA"/>
</dbReference>
<dbReference type="Proteomes" id="UP000321405">
    <property type="component" value="Unassembled WGS sequence"/>
</dbReference>
<keyword evidence="3" id="KW-1185">Reference proteome</keyword>
<evidence type="ECO:0000313" key="2">
    <source>
        <dbReference type="EMBL" id="GEL01273.1"/>
    </source>
</evidence>
<dbReference type="RefSeq" id="WP_246103558.1">
    <property type="nucleotide sequence ID" value="NZ_BJVC01000001.1"/>
</dbReference>
<feature type="chain" id="PRO_5021946589" description="Hemolysin" evidence="1">
    <location>
        <begin position="36"/>
        <end position="93"/>
    </location>
</feature>
<reference evidence="2 3" key="1">
    <citation type="submission" date="2019-07" db="EMBL/GenBank/DDBJ databases">
        <title>Whole genome shotgun sequence of Swaminathania salitolerans NBRC 104436.</title>
        <authorList>
            <person name="Hosoyama A."/>
            <person name="Uohara A."/>
            <person name="Ohji S."/>
            <person name="Ichikawa N."/>
        </authorList>
    </citation>
    <scope>NUCLEOTIDE SEQUENCE [LARGE SCALE GENOMIC DNA]</scope>
    <source>
        <strain evidence="2 3">NBRC 104436</strain>
    </source>
</reference>
<protein>
    <recommendedName>
        <fullName evidence="4">Hemolysin</fullName>
    </recommendedName>
</protein>
<accession>A0A511BN42</accession>
<name>A0A511BN42_9PROT</name>
<dbReference type="PANTHER" id="PTHR38008">
    <property type="entry name" value="HEMOLYSIN-RELATED"/>
    <property type="match status" value="1"/>
</dbReference>
<proteinExistence type="predicted"/>
<evidence type="ECO:0000256" key="1">
    <source>
        <dbReference type="SAM" id="SignalP"/>
    </source>
</evidence>
<dbReference type="PROSITE" id="PS51257">
    <property type="entry name" value="PROKAR_LIPOPROTEIN"/>
    <property type="match status" value="1"/>
</dbReference>
<evidence type="ECO:0008006" key="4">
    <source>
        <dbReference type="Google" id="ProtNLM"/>
    </source>
</evidence>
<gene>
    <name evidence="2" type="ORF">SSA02_04360</name>
</gene>
<dbReference type="PANTHER" id="PTHR38008:SF2">
    <property type="entry name" value="HEMOLYSIN"/>
    <property type="match status" value="1"/>
</dbReference>
<dbReference type="AlphaFoldDB" id="A0A511BN42"/>
<dbReference type="Pfam" id="PF03891">
    <property type="entry name" value="DUF333"/>
    <property type="match status" value="1"/>
</dbReference>
<comment type="caution">
    <text evidence="2">The sequence shown here is derived from an EMBL/GenBank/DDBJ whole genome shotgun (WGS) entry which is preliminary data.</text>
</comment>
<organism evidence="2 3">
    <name type="scientific">Swaminathania salitolerans</name>
    <dbReference type="NCBI Taxonomy" id="182838"/>
    <lineage>
        <taxon>Bacteria</taxon>
        <taxon>Pseudomonadati</taxon>
        <taxon>Pseudomonadota</taxon>
        <taxon>Alphaproteobacteria</taxon>
        <taxon>Acetobacterales</taxon>
        <taxon>Acetobacteraceae</taxon>
        <taxon>Swaminathania</taxon>
    </lineage>
</organism>
<evidence type="ECO:0000313" key="3">
    <source>
        <dbReference type="Proteomes" id="UP000321405"/>
    </source>
</evidence>
<dbReference type="InterPro" id="IPR005590">
    <property type="entry name" value="DUF333"/>
</dbReference>